<comment type="caution">
    <text evidence="1">The sequence shown here is derived from an EMBL/GenBank/DDBJ whole genome shotgun (WGS) entry which is preliminary data.</text>
</comment>
<dbReference type="Pfam" id="PF09630">
    <property type="entry name" value="DUF2024"/>
    <property type="match status" value="1"/>
</dbReference>
<gene>
    <name evidence="1" type="ORF">NAT50_11530</name>
</gene>
<dbReference type="Gene3D" id="3.10.510.10">
    <property type="entry name" value="NE1680-like"/>
    <property type="match status" value="1"/>
</dbReference>
<reference evidence="1 2" key="1">
    <citation type="submission" date="2022-05" db="EMBL/GenBank/DDBJ databases">
        <title>Flavobacterium sp., isolated from activated sludge.</title>
        <authorList>
            <person name="Ran Q."/>
        </authorList>
    </citation>
    <scope>NUCLEOTIDE SEQUENCE [LARGE SCALE GENOMIC DNA]</scope>
    <source>
        <strain evidence="1 2">HXWNR70</strain>
    </source>
</reference>
<dbReference type="InterPro" id="IPR023122">
    <property type="entry name" value="NE1680-like_sf"/>
</dbReference>
<dbReference type="EMBL" id="JAMLJM010000011">
    <property type="protein sequence ID" value="MCL9809987.1"/>
    <property type="molecule type" value="Genomic_DNA"/>
</dbReference>
<evidence type="ECO:0000313" key="2">
    <source>
        <dbReference type="Proteomes" id="UP001317191"/>
    </source>
</evidence>
<evidence type="ECO:0000313" key="1">
    <source>
        <dbReference type="EMBL" id="MCL9809987.1"/>
    </source>
</evidence>
<sequence>MKIAVWDTYVTRKDGKIMHFDILVDENLKDENQIFEYGKKYLKSVMQEGQNLTSKECVFCHIDKAPVEVEKQIIKSGFAIIEMENCY</sequence>
<dbReference type="InterPro" id="IPR018592">
    <property type="entry name" value="DUF2024"/>
</dbReference>
<dbReference type="SUPFAM" id="SSF160766">
    <property type="entry name" value="NE1680-like"/>
    <property type="match status" value="1"/>
</dbReference>
<accession>A0ABT0TR71</accession>
<dbReference type="Proteomes" id="UP001317191">
    <property type="component" value="Unassembled WGS sequence"/>
</dbReference>
<dbReference type="RefSeq" id="WP_250593378.1">
    <property type="nucleotide sequence ID" value="NZ_JAMLJM010000011.1"/>
</dbReference>
<organism evidence="1 2">
    <name type="scientific">Flavobacterium luminosum</name>
    <dbReference type="NCBI Taxonomy" id="2949086"/>
    <lineage>
        <taxon>Bacteria</taxon>
        <taxon>Pseudomonadati</taxon>
        <taxon>Bacteroidota</taxon>
        <taxon>Flavobacteriia</taxon>
        <taxon>Flavobacteriales</taxon>
        <taxon>Flavobacteriaceae</taxon>
        <taxon>Flavobacterium</taxon>
    </lineage>
</organism>
<proteinExistence type="predicted"/>
<keyword evidence="2" id="KW-1185">Reference proteome</keyword>
<name>A0ABT0TR71_9FLAO</name>
<protein>
    <submittedName>
        <fullName evidence="1">DUF2024 family protein</fullName>
    </submittedName>
</protein>